<dbReference type="NCBIfam" id="NF011678">
    <property type="entry name" value="PRK15098.1"/>
    <property type="match status" value="1"/>
</dbReference>
<accession>A0AA94WQB9</accession>
<evidence type="ECO:0000256" key="6">
    <source>
        <dbReference type="ARBA" id="ARBA00023295"/>
    </source>
</evidence>
<dbReference type="Proteomes" id="UP000323393">
    <property type="component" value="Unassembled WGS sequence"/>
</dbReference>
<feature type="domain" description="Fibronectin type III-like" evidence="7">
    <location>
        <begin position="638"/>
        <end position="707"/>
    </location>
</feature>
<dbReference type="InterPro" id="IPR017853">
    <property type="entry name" value="GH"/>
</dbReference>
<dbReference type="AlphaFoldDB" id="A0AA94WQB9"/>
<reference evidence="8 9" key="1">
    <citation type="submission" date="2019-08" db="EMBL/GenBank/DDBJ databases">
        <title>Bacillus genomes from the desert of Cuatro Cienegas, Coahuila.</title>
        <authorList>
            <person name="Olmedo-Alvarez G."/>
        </authorList>
    </citation>
    <scope>NUCLEOTIDE SEQUENCE [LARGE SCALE GENOMIC DNA]</scope>
    <source>
        <strain evidence="8 9">CH88_3T</strain>
    </source>
</reference>
<evidence type="ECO:0000313" key="8">
    <source>
        <dbReference type="EMBL" id="TYS60115.1"/>
    </source>
</evidence>
<dbReference type="FunFam" id="2.60.40.10:FF:000495">
    <property type="entry name" value="Periplasmic beta-glucosidase"/>
    <property type="match status" value="1"/>
</dbReference>
<evidence type="ECO:0000313" key="9">
    <source>
        <dbReference type="Proteomes" id="UP000323393"/>
    </source>
</evidence>
<protein>
    <recommendedName>
        <fullName evidence="3">beta-glucosidase</fullName>
        <ecNumber evidence="3">3.2.1.21</ecNumber>
    </recommendedName>
</protein>
<dbReference type="PRINTS" id="PR00133">
    <property type="entry name" value="GLHYDRLASE3"/>
</dbReference>
<keyword evidence="6 8" id="KW-0326">Glycosidase</keyword>
<dbReference type="EC" id="3.2.1.21" evidence="3"/>
<organism evidence="8 9">
    <name type="scientific">Sutcliffiella horikoshii</name>
    <dbReference type="NCBI Taxonomy" id="79883"/>
    <lineage>
        <taxon>Bacteria</taxon>
        <taxon>Bacillati</taxon>
        <taxon>Bacillota</taxon>
        <taxon>Bacilli</taxon>
        <taxon>Bacillales</taxon>
        <taxon>Bacillaceae</taxon>
        <taxon>Sutcliffiella</taxon>
    </lineage>
</organism>
<dbReference type="InterPro" id="IPR036881">
    <property type="entry name" value="Glyco_hydro_3_C_sf"/>
</dbReference>
<proteinExistence type="inferred from homology"/>
<dbReference type="Gene3D" id="3.40.50.1700">
    <property type="entry name" value="Glycoside hydrolase family 3 C-terminal domain"/>
    <property type="match status" value="1"/>
</dbReference>
<dbReference type="InterPro" id="IPR026891">
    <property type="entry name" value="Fn3-like"/>
</dbReference>
<keyword evidence="4" id="KW-0732">Signal</keyword>
<evidence type="ECO:0000256" key="3">
    <source>
        <dbReference type="ARBA" id="ARBA00012744"/>
    </source>
</evidence>
<dbReference type="Pfam" id="PF01915">
    <property type="entry name" value="Glyco_hydro_3_C"/>
    <property type="match status" value="1"/>
</dbReference>
<evidence type="ECO:0000256" key="5">
    <source>
        <dbReference type="ARBA" id="ARBA00022801"/>
    </source>
</evidence>
<dbReference type="Pfam" id="PF14310">
    <property type="entry name" value="Fn3-like"/>
    <property type="match status" value="1"/>
</dbReference>
<comment type="catalytic activity">
    <reaction evidence="1">
        <text>Hydrolysis of terminal, non-reducing beta-D-glucosyl residues with release of beta-D-glucose.</text>
        <dbReference type="EC" id="3.2.1.21"/>
    </reaction>
</comment>
<dbReference type="GO" id="GO:0009251">
    <property type="term" value="P:glucan catabolic process"/>
    <property type="evidence" value="ECO:0007669"/>
    <property type="project" value="TreeGrafter"/>
</dbReference>
<sequence length="719" mass="78967">MAKNMESLLEQMTLEEKIAQLMQLATFFYKGAAGDGEITGPLEDMGIANDVVQNSGSVLGASGAREVANIQREHLAENRLGIPLLMMADIVHGFKTIFPVPLAIGCSWDTELAEKSAEIAAKEASVSGVHVTFAPMVDLVRDPRWGRVMESTGEDPYLNSVFAKAFVRGFQGEDLTNDTHRVAACVKHFAAYGAPEGGRDYNTVNMSERQLRESYLPAYKAALDEGCEMVMTAFNTVDGIPASGNKKLMRDLLREEWGFDGVMISDWGAVKELIPHGVAEDEREAALKGLEAGVDIEMMTACYAKNLEDLVESGELSEALIDESVLRILNLKNKLGLFENPYRGTSEELEKEVIMSEEHRQVAKELAIKSSVLLKNDQVLPLNKEQKLALIGPFAKNGDVLGPWSWQGSKEAAVQVYDGLLAKTTEANLLVAQGADIETITDEQLTEALETAKEADVIVLALGEASEMSGEGGCRADIRLPKAQLKLVAKIRELGKPVVTVLFNGRPLDLHGVIAESDALLEAWYPGTEAGSAIADLLFGDANPSGRLSMSFPYSVGQVPVYYNCFNTGRPQGENKKERYVTHYLDIPNEPLLPFGYGLSYTSFAYSDMRLSADSLTEDSSIDVTVNVTNIGERAGEETVQFYIRDLSGEIVRPLKELKGYEKIWLAPGETKQITFTITEEQLRYYHSDLTFKSDKGKFHAMIGPNSNELTIKEFVLNK</sequence>
<dbReference type="InterPro" id="IPR051915">
    <property type="entry name" value="Cellulose_Degrad_GH3"/>
</dbReference>
<dbReference type="InterPro" id="IPR013783">
    <property type="entry name" value="Ig-like_fold"/>
</dbReference>
<evidence type="ECO:0000256" key="4">
    <source>
        <dbReference type="ARBA" id="ARBA00022729"/>
    </source>
</evidence>
<dbReference type="SUPFAM" id="SSF51445">
    <property type="entry name" value="(Trans)glycosidases"/>
    <property type="match status" value="1"/>
</dbReference>
<dbReference type="InterPro" id="IPR002772">
    <property type="entry name" value="Glyco_hydro_3_C"/>
</dbReference>
<dbReference type="Gene3D" id="3.20.20.300">
    <property type="entry name" value="Glycoside hydrolase, family 3, N-terminal domain"/>
    <property type="match status" value="1"/>
</dbReference>
<dbReference type="PANTHER" id="PTHR30620:SF16">
    <property type="entry name" value="LYSOSOMAL BETA GLUCOSIDASE"/>
    <property type="match status" value="1"/>
</dbReference>
<gene>
    <name evidence="8" type="primary">bglX</name>
    <name evidence="8" type="ORF">FZC74_08190</name>
</gene>
<dbReference type="InterPro" id="IPR036962">
    <property type="entry name" value="Glyco_hydro_3_N_sf"/>
</dbReference>
<dbReference type="SUPFAM" id="SSF52279">
    <property type="entry name" value="Beta-D-glucan exohydrolase, C-terminal domain"/>
    <property type="match status" value="1"/>
</dbReference>
<keyword evidence="5 8" id="KW-0378">Hydrolase</keyword>
<dbReference type="SMART" id="SM01217">
    <property type="entry name" value="Fn3_like"/>
    <property type="match status" value="1"/>
</dbReference>
<name>A0AA94WQB9_9BACI</name>
<comment type="caution">
    <text evidence="8">The sequence shown here is derived from an EMBL/GenBank/DDBJ whole genome shotgun (WGS) entry which is preliminary data.</text>
</comment>
<dbReference type="InterPro" id="IPR001764">
    <property type="entry name" value="Glyco_hydro_3_N"/>
</dbReference>
<dbReference type="EMBL" id="VTEU01000002">
    <property type="protein sequence ID" value="TYS60115.1"/>
    <property type="molecule type" value="Genomic_DNA"/>
</dbReference>
<evidence type="ECO:0000256" key="1">
    <source>
        <dbReference type="ARBA" id="ARBA00000448"/>
    </source>
</evidence>
<evidence type="ECO:0000259" key="7">
    <source>
        <dbReference type="SMART" id="SM01217"/>
    </source>
</evidence>
<comment type="similarity">
    <text evidence="2">Belongs to the glycosyl hydrolase 3 family.</text>
</comment>
<dbReference type="Gene3D" id="2.60.40.10">
    <property type="entry name" value="Immunoglobulins"/>
    <property type="match status" value="1"/>
</dbReference>
<dbReference type="Pfam" id="PF00933">
    <property type="entry name" value="Glyco_hydro_3"/>
    <property type="match status" value="1"/>
</dbReference>
<evidence type="ECO:0000256" key="2">
    <source>
        <dbReference type="ARBA" id="ARBA00005336"/>
    </source>
</evidence>
<dbReference type="PANTHER" id="PTHR30620">
    <property type="entry name" value="PERIPLASMIC BETA-GLUCOSIDASE-RELATED"/>
    <property type="match status" value="1"/>
</dbReference>
<dbReference type="RefSeq" id="WP_148965567.1">
    <property type="nucleotide sequence ID" value="NZ_VTEU01000002.1"/>
</dbReference>
<dbReference type="GO" id="GO:0008422">
    <property type="term" value="F:beta-glucosidase activity"/>
    <property type="evidence" value="ECO:0007669"/>
    <property type="project" value="UniProtKB-EC"/>
</dbReference>